<protein>
    <submittedName>
        <fullName evidence="20">Uncharacterized protein</fullName>
    </submittedName>
</protein>
<dbReference type="RefSeq" id="WP_135613752.1">
    <property type="nucleotide sequence ID" value="NZ_RQFY01000001.1"/>
</dbReference>
<evidence type="ECO:0000256" key="2">
    <source>
        <dbReference type="ARBA" id="ARBA00004752"/>
    </source>
</evidence>
<organism evidence="20 21">
    <name type="scientific">Leptospira koniambonensis</name>
    <dbReference type="NCBI Taxonomy" id="2484950"/>
    <lineage>
        <taxon>Bacteria</taxon>
        <taxon>Pseudomonadati</taxon>
        <taxon>Spirochaetota</taxon>
        <taxon>Spirochaetia</taxon>
        <taxon>Leptospirales</taxon>
        <taxon>Leptospiraceae</taxon>
        <taxon>Leptospira</taxon>
    </lineage>
</organism>
<evidence type="ECO:0000259" key="19">
    <source>
        <dbReference type="Pfam" id="PF00912"/>
    </source>
</evidence>
<dbReference type="GO" id="GO:0008955">
    <property type="term" value="F:peptidoglycan glycosyltransferase activity"/>
    <property type="evidence" value="ECO:0007669"/>
    <property type="project" value="UniProtKB-EC"/>
</dbReference>
<dbReference type="GO" id="GO:0008658">
    <property type="term" value="F:penicillin binding"/>
    <property type="evidence" value="ECO:0007669"/>
    <property type="project" value="InterPro"/>
</dbReference>
<keyword evidence="5" id="KW-1003">Cell membrane</keyword>
<evidence type="ECO:0000313" key="20">
    <source>
        <dbReference type="EMBL" id="TGL36813.1"/>
    </source>
</evidence>
<comment type="similarity">
    <text evidence="3">In the C-terminal section; belongs to the transpeptidase family.</text>
</comment>
<evidence type="ECO:0000256" key="7">
    <source>
        <dbReference type="ARBA" id="ARBA00022670"/>
    </source>
</evidence>
<dbReference type="Proteomes" id="UP000297871">
    <property type="component" value="Unassembled WGS sequence"/>
</dbReference>
<keyword evidence="11" id="KW-0133">Cell shape</keyword>
<dbReference type="GO" id="GO:0071555">
    <property type="term" value="P:cell wall organization"/>
    <property type="evidence" value="ECO:0007669"/>
    <property type="project" value="UniProtKB-KW"/>
</dbReference>
<dbReference type="OrthoDB" id="343702at2"/>
<evidence type="ECO:0000256" key="4">
    <source>
        <dbReference type="ARBA" id="ARBA00007739"/>
    </source>
</evidence>
<dbReference type="PANTHER" id="PTHR32282:SF11">
    <property type="entry name" value="PENICILLIN-BINDING PROTEIN 1B"/>
    <property type="match status" value="1"/>
</dbReference>
<keyword evidence="21" id="KW-1185">Reference proteome</keyword>
<evidence type="ECO:0000256" key="16">
    <source>
        <dbReference type="ARBA" id="ARBA00034000"/>
    </source>
</evidence>
<dbReference type="Gene3D" id="3.40.710.10">
    <property type="entry name" value="DD-peptidase/beta-lactamase superfamily"/>
    <property type="match status" value="1"/>
</dbReference>
<accession>A0A4V3JNU7</accession>
<dbReference type="InterPro" id="IPR012338">
    <property type="entry name" value="Beta-lactam/transpept-like"/>
</dbReference>
<dbReference type="EMBL" id="RQFY01000001">
    <property type="protein sequence ID" value="TGL36813.1"/>
    <property type="molecule type" value="Genomic_DNA"/>
</dbReference>
<dbReference type="GO" id="GO:0009252">
    <property type="term" value="P:peptidoglycan biosynthetic process"/>
    <property type="evidence" value="ECO:0007669"/>
    <property type="project" value="UniProtKB-KW"/>
</dbReference>
<keyword evidence="7" id="KW-0645">Protease</keyword>
<dbReference type="InterPro" id="IPR036950">
    <property type="entry name" value="PBP_transglycosylase"/>
</dbReference>
<dbReference type="Gene3D" id="1.10.3810.10">
    <property type="entry name" value="Biosynthetic peptidoglycan transglycosylase-like"/>
    <property type="match status" value="1"/>
</dbReference>
<evidence type="ECO:0000256" key="11">
    <source>
        <dbReference type="ARBA" id="ARBA00022960"/>
    </source>
</evidence>
<dbReference type="GO" id="GO:0005886">
    <property type="term" value="C:plasma membrane"/>
    <property type="evidence" value="ECO:0007669"/>
    <property type="project" value="UniProtKB-SubCell"/>
</dbReference>
<dbReference type="AlphaFoldDB" id="A0A4V3JNU7"/>
<dbReference type="Pfam" id="PF00912">
    <property type="entry name" value="Transgly"/>
    <property type="match status" value="1"/>
</dbReference>
<evidence type="ECO:0000259" key="18">
    <source>
        <dbReference type="Pfam" id="PF00905"/>
    </source>
</evidence>
<keyword evidence="10" id="KW-0378">Hydrolase</keyword>
<evidence type="ECO:0000313" key="21">
    <source>
        <dbReference type="Proteomes" id="UP000297871"/>
    </source>
</evidence>
<dbReference type="Pfam" id="PF00905">
    <property type="entry name" value="Transpeptidase"/>
    <property type="match status" value="1"/>
</dbReference>
<keyword evidence="12" id="KW-0573">Peptidoglycan synthesis</keyword>
<comment type="catalytic activity">
    <reaction evidence="17">
        <text>[GlcNAc-(1-&gt;4)-Mur2Ac(oyl-L-Ala-gamma-D-Glu-L-Lys-D-Ala-D-Ala)](n)-di-trans,octa-cis-undecaprenyl diphosphate + beta-D-GlcNAc-(1-&gt;4)-Mur2Ac(oyl-L-Ala-gamma-D-Glu-L-Lys-D-Ala-D-Ala)-di-trans,octa-cis-undecaprenyl diphosphate = [GlcNAc-(1-&gt;4)-Mur2Ac(oyl-L-Ala-gamma-D-Glu-L-Lys-D-Ala-D-Ala)](n+1)-di-trans,octa-cis-undecaprenyl diphosphate + di-trans,octa-cis-undecaprenyl diphosphate + H(+)</text>
        <dbReference type="Rhea" id="RHEA:23708"/>
        <dbReference type="Rhea" id="RHEA-COMP:9602"/>
        <dbReference type="Rhea" id="RHEA-COMP:9603"/>
        <dbReference type="ChEBI" id="CHEBI:15378"/>
        <dbReference type="ChEBI" id="CHEBI:58405"/>
        <dbReference type="ChEBI" id="CHEBI:60033"/>
        <dbReference type="ChEBI" id="CHEBI:78435"/>
        <dbReference type="EC" id="2.4.99.28"/>
    </reaction>
</comment>
<reference evidence="20" key="1">
    <citation type="journal article" date="2019" name="PLoS Negl. Trop. Dis.">
        <title>Revisiting the worldwide diversity of Leptospira species in the environment.</title>
        <authorList>
            <person name="Vincent A.T."/>
            <person name="Schiettekatte O."/>
            <person name="Bourhy P."/>
            <person name="Veyrier F.J."/>
            <person name="Picardeau M."/>
        </authorList>
    </citation>
    <scope>NUCLEOTIDE SEQUENCE [LARGE SCALE GENOMIC DNA]</scope>
    <source>
        <strain evidence="20">201800265</strain>
    </source>
</reference>
<dbReference type="InterPro" id="IPR023346">
    <property type="entry name" value="Lysozyme-like_dom_sf"/>
</dbReference>
<evidence type="ECO:0000256" key="12">
    <source>
        <dbReference type="ARBA" id="ARBA00022984"/>
    </source>
</evidence>
<evidence type="ECO:0000256" key="8">
    <source>
        <dbReference type="ARBA" id="ARBA00022676"/>
    </source>
</evidence>
<evidence type="ECO:0000256" key="14">
    <source>
        <dbReference type="ARBA" id="ARBA00023268"/>
    </source>
</evidence>
<dbReference type="GO" id="GO:0008360">
    <property type="term" value="P:regulation of cell shape"/>
    <property type="evidence" value="ECO:0007669"/>
    <property type="project" value="UniProtKB-KW"/>
</dbReference>
<keyword evidence="9" id="KW-0808">Transferase</keyword>
<evidence type="ECO:0000256" key="1">
    <source>
        <dbReference type="ARBA" id="ARBA00004236"/>
    </source>
</evidence>
<evidence type="ECO:0000256" key="17">
    <source>
        <dbReference type="ARBA" id="ARBA00049902"/>
    </source>
</evidence>
<feature type="domain" description="Glycosyl transferase family 51" evidence="19">
    <location>
        <begin position="50"/>
        <end position="200"/>
    </location>
</feature>
<comment type="similarity">
    <text evidence="4">In the N-terminal section; belongs to the glycosyltransferase 51 family.</text>
</comment>
<comment type="caution">
    <text evidence="20">The sequence shown here is derived from an EMBL/GenBank/DDBJ whole genome shotgun (WGS) entry which is preliminary data.</text>
</comment>
<keyword evidence="14" id="KW-0511">Multifunctional enzyme</keyword>
<dbReference type="GO" id="GO:0030288">
    <property type="term" value="C:outer membrane-bounded periplasmic space"/>
    <property type="evidence" value="ECO:0007669"/>
    <property type="project" value="TreeGrafter"/>
</dbReference>
<keyword evidence="8" id="KW-0328">Glycosyltransferase</keyword>
<keyword evidence="6" id="KW-0121">Carboxypeptidase</keyword>
<evidence type="ECO:0000256" key="3">
    <source>
        <dbReference type="ARBA" id="ARBA00007090"/>
    </source>
</evidence>
<feature type="domain" description="Penicillin-binding protein transpeptidase" evidence="18">
    <location>
        <begin position="309"/>
        <end position="548"/>
    </location>
</feature>
<comment type="subcellular location">
    <subcellularLocation>
        <location evidence="1">Cell membrane</location>
    </subcellularLocation>
</comment>
<dbReference type="SUPFAM" id="SSF56601">
    <property type="entry name" value="beta-lactamase/transpeptidase-like"/>
    <property type="match status" value="1"/>
</dbReference>
<dbReference type="InterPro" id="IPR001264">
    <property type="entry name" value="Glyco_trans_51"/>
</dbReference>
<comment type="catalytic activity">
    <reaction evidence="16">
        <text>Preferential cleavage: (Ac)2-L-Lys-D-Ala-|-D-Ala. Also transpeptidation of peptidyl-alanyl moieties that are N-acyl substituents of D-alanine.</text>
        <dbReference type="EC" id="3.4.16.4"/>
    </reaction>
</comment>
<evidence type="ECO:0000256" key="10">
    <source>
        <dbReference type="ARBA" id="ARBA00022801"/>
    </source>
</evidence>
<proteinExistence type="inferred from homology"/>
<evidence type="ECO:0000256" key="9">
    <source>
        <dbReference type="ARBA" id="ARBA00022679"/>
    </source>
</evidence>
<dbReference type="PANTHER" id="PTHR32282">
    <property type="entry name" value="BINDING PROTEIN TRANSPEPTIDASE, PUTATIVE-RELATED"/>
    <property type="match status" value="1"/>
</dbReference>
<evidence type="ECO:0000256" key="5">
    <source>
        <dbReference type="ARBA" id="ARBA00022475"/>
    </source>
</evidence>
<dbReference type="InterPro" id="IPR050396">
    <property type="entry name" value="Glycosyltr_51/Transpeptidase"/>
</dbReference>
<dbReference type="SUPFAM" id="SSF53955">
    <property type="entry name" value="Lysozyme-like"/>
    <property type="match status" value="1"/>
</dbReference>
<evidence type="ECO:0000256" key="13">
    <source>
        <dbReference type="ARBA" id="ARBA00023136"/>
    </source>
</evidence>
<dbReference type="InterPro" id="IPR001460">
    <property type="entry name" value="PCN-bd_Tpept"/>
</dbReference>
<comment type="pathway">
    <text evidence="2">Cell wall biogenesis; peptidoglycan biosynthesis.</text>
</comment>
<evidence type="ECO:0000256" key="15">
    <source>
        <dbReference type="ARBA" id="ARBA00023316"/>
    </source>
</evidence>
<name>A0A4V3JNU7_9LEPT</name>
<sequence length="726" mass="82980">MLWLEFYLIPLLFFILRLLPIDGAYLKGEQSLAFYSSEKIAMSRLPTKEEETFTEWIPISEYPENLKRTVLELEDKRFYYSLGIDPIAIVRASYQNYSKGRIVSGGSTIHQQLARIVFSSTLSKNIYLRKLQEILYAIYLNLAFDKNRILEAYLNRVPTKFNQSGFSVASKRILGKDVHFLTREDSISLVILLRNPSMTRESFLKRYESVRLKICAECSANISQIETGIFENRQYSNGSKGTVASHYIDWIRKEYPNLSGKFQSEFSLNLTETIRSILAAELTYLKQFRANDGAVLVLRKSEEDGALQLVSMVGSKDYSEEVSGQINGTIALRNAGSTLKPFLYALAMDRFGYKPSTILTDSEVSVKVDSESSFRPKNSDLSFWGRMTLREALALSRNTPAYRMMQKLGIDFFLRSLRDVGMAHLTKEPEYYGAGIALGVGESNLIQLARVYSLFINEGRLTPIRLGRMENGESVNFGSAKKVLSLRSSIQIKHILADKEIRRRVFGTRNFLDFPFAVAAKTGTSKDYRDSWTIGFTEEYIVAVWVGNFNGERTANISGAFGAGRIFQSVMRHLYKDKKHSFLYPSEFEERTYCRLSGSPAGENCLTYREIFPKSDSNNEVCKLDHPKNFSELNFYHEDVPSVLSPAEGETYIIDSNLPSKLQKIPIRILYPGQARSEEYSYEIDEQGRKPFFAEVELTISLSKGTHRFSIYRNQVVLEEFYFKVE</sequence>
<evidence type="ECO:0000256" key="6">
    <source>
        <dbReference type="ARBA" id="ARBA00022645"/>
    </source>
</evidence>
<keyword evidence="13" id="KW-0472">Membrane</keyword>
<dbReference type="GO" id="GO:0006508">
    <property type="term" value="P:proteolysis"/>
    <property type="evidence" value="ECO:0007669"/>
    <property type="project" value="UniProtKB-KW"/>
</dbReference>
<gene>
    <name evidence="20" type="ORF">EHQ52_02750</name>
</gene>
<dbReference type="GO" id="GO:0009002">
    <property type="term" value="F:serine-type D-Ala-D-Ala carboxypeptidase activity"/>
    <property type="evidence" value="ECO:0007669"/>
    <property type="project" value="UniProtKB-EC"/>
</dbReference>
<keyword evidence="15" id="KW-0961">Cell wall biogenesis/degradation</keyword>